<reference evidence="2" key="1">
    <citation type="submission" date="2021-01" db="EMBL/GenBank/DDBJ databases">
        <authorList>
            <consortium name="Genoscope - CEA"/>
            <person name="William W."/>
        </authorList>
    </citation>
    <scope>NUCLEOTIDE SEQUENCE</scope>
</reference>
<dbReference type="SMART" id="SM00220">
    <property type="entry name" value="S_TKc"/>
    <property type="match status" value="1"/>
</dbReference>
<feature type="domain" description="Protein kinase" evidence="1">
    <location>
        <begin position="21"/>
        <end position="290"/>
    </location>
</feature>
<accession>A0A8S1JR08</accession>
<dbReference type="PANTHER" id="PTHR24362:SF309">
    <property type="entry name" value="PROTEIN KINASE DOMAIN-CONTAINING PROTEIN"/>
    <property type="match status" value="1"/>
</dbReference>
<dbReference type="Proteomes" id="UP000688137">
    <property type="component" value="Unassembled WGS sequence"/>
</dbReference>
<sequence length="368" mass="43843">MGQEQSINEKTQEYKQFLLQYSQEREATHPQFGTIKLFTHIQTNELICLKKYFTKSEKEFSNLVAHLRQRNSFEQTNLLKILAVHKQDQIKICSDQSQIAIIIQYYQENLTNEISIRKINNRPYKEGHIWILLQQIIDPCTYLCERNIFHGDIKPSTLYLDENGCIKLCECSMFKDGLNGYQKMIQSQDKSYLSPILLKQYKELIMVPTHDPYKSDIYSLGLTVLSVILMEEVYDCFDYVDGIVLTHSLEQKFIRIKQMGYSQILIEFIKQLLLFDEQERPSWQMLKEFIDKYRDKIYNMIPFYQNQLNNQKSPLRQSNQFNKSPLRQNMIYLPLNKSPQQQFQISQQFNTSRSDTKTKYVQISKENY</sequence>
<organism evidence="2 3">
    <name type="scientific">Paramecium primaurelia</name>
    <dbReference type="NCBI Taxonomy" id="5886"/>
    <lineage>
        <taxon>Eukaryota</taxon>
        <taxon>Sar</taxon>
        <taxon>Alveolata</taxon>
        <taxon>Ciliophora</taxon>
        <taxon>Intramacronucleata</taxon>
        <taxon>Oligohymenophorea</taxon>
        <taxon>Peniculida</taxon>
        <taxon>Parameciidae</taxon>
        <taxon>Paramecium</taxon>
    </lineage>
</organism>
<dbReference type="AlphaFoldDB" id="A0A8S1JR08"/>
<dbReference type="InterPro" id="IPR000719">
    <property type="entry name" value="Prot_kinase_dom"/>
</dbReference>
<comment type="caution">
    <text evidence="2">The sequence shown here is derived from an EMBL/GenBank/DDBJ whole genome shotgun (WGS) entry which is preliminary data.</text>
</comment>
<dbReference type="GO" id="GO:0005524">
    <property type="term" value="F:ATP binding"/>
    <property type="evidence" value="ECO:0007669"/>
    <property type="project" value="InterPro"/>
</dbReference>
<dbReference type="OMA" id="YKEGHIW"/>
<dbReference type="Pfam" id="PF00069">
    <property type="entry name" value="Pkinase"/>
    <property type="match status" value="1"/>
</dbReference>
<evidence type="ECO:0000313" key="3">
    <source>
        <dbReference type="Proteomes" id="UP000688137"/>
    </source>
</evidence>
<name>A0A8S1JR08_PARPR</name>
<protein>
    <recommendedName>
        <fullName evidence="1">Protein kinase domain-containing protein</fullName>
    </recommendedName>
</protein>
<gene>
    <name evidence="2" type="ORF">PPRIM_AZ9-3.1.T0060121</name>
</gene>
<evidence type="ECO:0000259" key="1">
    <source>
        <dbReference type="PROSITE" id="PS50011"/>
    </source>
</evidence>
<keyword evidence="3" id="KW-1185">Reference proteome</keyword>
<dbReference type="PANTHER" id="PTHR24362">
    <property type="entry name" value="SERINE/THREONINE-PROTEIN KINASE NEK"/>
    <property type="match status" value="1"/>
</dbReference>
<dbReference type="PROSITE" id="PS50011">
    <property type="entry name" value="PROTEIN_KINASE_DOM"/>
    <property type="match status" value="1"/>
</dbReference>
<proteinExistence type="predicted"/>
<dbReference type="GO" id="GO:0004672">
    <property type="term" value="F:protein kinase activity"/>
    <property type="evidence" value="ECO:0007669"/>
    <property type="project" value="InterPro"/>
</dbReference>
<dbReference type="EMBL" id="CAJJDM010000003">
    <property type="protein sequence ID" value="CAD8044039.1"/>
    <property type="molecule type" value="Genomic_DNA"/>
</dbReference>
<evidence type="ECO:0000313" key="2">
    <source>
        <dbReference type="EMBL" id="CAD8044039.1"/>
    </source>
</evidence>